<dbReference type="SUPFAM" id="SSF53850">
    <property type="entry name" value="Periplasmic binding protein-like II"/>
    <property type="match status" value="1"/>
</dbReference>
<protein>
    <submittedName>
        <fullName evidence="4">Methyl-accepting chemotaxis protein</fullName>
    </submittedName>
</protein>
<keyword evidence="5" id="KW-1185">Reference proteome</keyword>
<dbReference type="PROSITE" id="PS50111">
    <property type="entry name" value="CHEMOTAXIS_TRANSDUC_2"/>
    <property type="match status" value="1"/>
</dbReference>
<dbReference type="AlphaFoldDB" id="H0UPV1"/>
<dbReference type="Gene3D" id="1.10.287.950">
    <property type="entry name" value="Methyl-accepting chemotaxis protein"/>
    <property type="match status" value="1"/>
</dbReference>
<dbReference type="STRING" id="926567.TheveDRAFT_1542"/>
<dbReference type="InterPro" id="IPR001638">
    <property type="entry name" value="Solute-binding_3/MltF_N"/>
</dbReference>
<dbReference type="Pfam" id="PF00015">
    <property type="entry name" value="MCPsignal"/>
    <property type="match status" value="1"/>
</dbReference>
<evidence type="ECO:0000256" key="1">
    <source>
        <dbReference type="ARBA" id="ARBA00023224"/>
    </source>
</evidence>
<dbReference type="GO" id="GO:0016020">
    <property type="term" value="C:membrane"/>
    <property type="evidence" value="ECO:0007669"/>
    <property type="project" value="InterPro"/>
</dbReference>
<reference evidence="4 5" key="1">
    <citation type="submission" date="2011-10" db="EMBL/GenBank/DDBJ databases">
        <title>The Noncontiguous Finished genome of Thermanaerovibrio velox DSM 12556.</title>
        <authorList>
            <consortium name="US DOE Joint Genome Institute (JGI-PGF)"/>
            <person name="Lucas S."/>
            <person name="Copeland A."/>
            <person name="Lapidus A."/>
            <person name="Glavina del Rio T."/>
            <person name="Dalin E."/>
            <person name="Tice H."/>
            <person name="Bruce D."/>
            <person name="Goodwin L."/>
            <person name="Pitluck S."/>
            <person name="Peters L."/>
            <person name="Mikhailova N."/>
            <person name="Teshima H."/>
            <person name="Kyrpides N."/>
            <person name="Mavromatis K."/>
            <person name="Ivanova N."/>
            <person name="Markowitz V."/>
            <person name="Cheng J.-F."/>
            <person name="Hugenholtz P."/>
            <person name="Woyke T."/>
            <person name="Wu D."/>
            <person name="Spring S."/>
            <person name="Brambilla E.-M."/>
            <person name="Klenk H.-P."/>
            <person name="Eisen J.A."/>
        </authorList>
    </citation>
    <scope>NUCLEOTIDE SEQUENCE [LARGE SCALE GENOMIC DNA]</scope>
    <source>
        <strain evidence="4 5">DSM 12556</strain>
    </source>
</reference>
<accession>H0UPV1</accession>
<dbReference type="SMART" id="SM00062">
    <property type="entry name" value="PBPb"/>
    <property type="match status" value="1"/>
</dbReference>
<sequence>MERLPVPMAGDDRLDVAELLEVLAEADGLLRSFVREQRLSVKLASADSAGLLKELDEGRRSLDRACADMESSQRRMMEVIRDVDSLKDILERAVQEGNRSAELMGKATESLDRMNRSFEDVQGLVGSLASVARDVADMLNGIERVAKQTNLLALNAAIEAARAGEHGKGFAVVADEVRKLAAESTGITKKIAALMEMLSRKTQETQEGIETFRELKEATVREILGGTRTLRDSMDSLKSSSAKLEDISKRVEEQGSLEEEVLKGSCEINAKITETVEVSEAQARKRDVLFSGLERYAREAKRTFERFLSFRSKVKPENTITFGHDDSYAPWVYLSEGASKGISVERAKKAASGLSKRASFIGAPWDQVFPLLMEGKVDVILNAGWPNPYFNSFPVEATKTYGTFRTRVYASRKDGLGRTRDMASLRDLQGKTVGVQRGGTGNLINILKSRGAKVVEFDNDPLSFAEHMWNRVDLVACEEQVAKHLNQTIYDGLFEPIGDPLETVQVVMLVHKDHKELLSALNSQI</sequence>
<evidence type="ECO:0000259" key="3">
    <source>
        <dbReference type="PROSITE" id="PS50111"/>
    </source>
</evidence>
<dbReference type="eggNOG" id="COG0834">
    <property type="taxonomic scope" value="Bacteria"/>
</dbReference>
<gene>
    <name evidence="4" type="ORF">TheveDRAFT_1542</name>
</gene>
<dbReference type="SMART" id="SM00283">
    <property type="entry name" value="MA"/>
    <property type="match status" value="1"/>
</dbReference>
<dbReference type="GO" id="GO:0007165">
    <property type="term" value="P:signal transduction"/>
    <property type="evidence" value="ECO:0007669"/>
    <property type="project" value="UniProtKB-KW"/>
</dbReference>
<organism evidence="4 5">
    <name type="scientific">Thermanaerovibrio velox DSM 12556</name>
    <dbReference type="NCBI Taxonomy" id="926567"/>
    <lineage>
        <taxon>Bacteria</taxon>
        <taxon>Thermotogati</taxon>
        <taxon>Synergistota</taxon>
        <taxon>Synergistia</taxon>
        <taxon>Synergistales</taxon>
        <taxon>Synergistaceae</taxon>
        <taxon>Thermanaerovibrio</taxon>
    </lineage>
</organism>
<proteinExistence type="predicted"/>
<evidence type="ECO:0000313" key="5">
    <source>
        <dbReference type="Proteomes" id="UP000005730"/>
    </source>
</evidence>
<dbReference type="Proteomes" id="UP000005730">
    <property type="component" value="Chromosome"/>
</dbReference>
<dbReference type="InterPro" id="IPR004089">
    <property type="entry name" value="MCPsignal_dom"/>
</dbReference>
<dbReference type="OrthoDB" id="9781943at2"/>
<dbReference type="Pfam" id="PF00497">
    <property type="entry name" value="SBP_bac_3"/>
    <property type="match status" value="1"/>
</dbReference>
<evidence type="ECO:0000256" key="2">
    <source>
        <dbReference type="PROSITE-ProRule" id="PRU00284"/>
    </source>
</evidence>
<dbReference type="PANTHER" id="PTHR32089">
    <property type="entry name" value="METHYL-ACCEPTING CHEMOTAXIS PROTEIN MCPB"/>
    <property type="match status" value="1"/>
</dbReference>
<keyword evidence="1 2" id="KW-0807">Transducer</keyword>
<dbReference type="HOGENOM" id="CLU_518678_0_0_0"/>
<dbReference type="Gene3D" id="3.40.190.10">
    <property type="entry name" value="Periplasmic binding protein-like II"/>
    <property type="match status" value="2"/>
</dbReference>
<dbReference type="eggNOG" id="COG0840">
    <property type="taxonomic scope" value="Bacteria"/>
</dbReference>
<name>H0UPV1_9BACT</name>
<evidence type="ECO:0000313" key="4">
    <source>
        <dbReference type="EMBL" id="EHM10660.1"/>
    </source>
</evidence>
<dbReference type="EMBL" id="CM001377">
    <property type="protein sequence ID" value="EHM10660.1"/>
    <property type="molecule type" value="Genomic_DNA"/>
</dbReference>
<feature type="domain" description="Methyl-accepting transducer" evidence="3">
    <location>
        <begin position="61"/>
        <end position="269"/>
    </location>
</feature>
<dbReference type="SUPFAM" id="SSF58104">
    <property type="entry name" value="Methyl-accepting chemotaxis protein (MCP) signaling domain"/>
    <property type="match status" value="1"/>
</dbReference>
<dbReference type="PANTHER" id="PTHR32089:SF112">
    <property type="entry name" value="LYSOZYME-LIKE PROTEIN-RELATED"/>
    <property type="match status" value="1"/>
</dbReference>